<keyword evidence="1" id="KW-0391">Immunity</keyword>
<dbReference type="PROSITE" id="PS50835">
    <property type="entry name" value="IG_LIKE"/>
    <property type="match status" value="1"/>
</dbReference>
<dbReference type="InterPro" id="IPR036179">
    <property type="entry name" value="Ig-like_dom_sf"/>
</dbReference>
<gene>
    <name evidence="6" type="ORF">UPYG_G00104680</name>
</gene>
<keyword evidence="2" id="KW-1064">Adaptive immunity</keyword>
<accession>A0ABD0XLW5</accession>
<dbReference type="AlphaFoldDB" id="A0ABD0XLW5"/>
<dbReference type="Gene3D" id="2.60.40.10">
    <property type="entry name" value="Immunoglobulins"/>
    <property type="match status" value="1"/>
</dbReference>
<keyword evidence="7" id="KW-1185">Reference proteome</keyword>
<dbReference type="SUPFAM" id="SSF48726">
    <property type="entry name" value="Immunoglobulin"/>
    <property type="match status" value="1"/>
</dbReference>
<feature type="chain" id="PRO_5044828997" description="Ig-like domain-containing protein" evidence="4">
    <location>
        <begin position="19"/>
        <end position="133"/>
    </location>
</feature>
<name>A0ABD0XLW5_UMBPY</name>
<dbReference type="InterPro" id="IPR013783">
    <property type="entry name" value="Ig-like_fold"/>
</dbReference>
<feature type="signal peptide" evidence="4">
    <location>
        <begin position="1"/>
        <end position="18"/>
    </location>
</feature>
<dbReference type="PANTHER" id="PTHR23266">
    <property type="entry name" value="IMMUNOGLOBULIN HEAVY CHAIN"/>
    <property type="match status" value="1"/>
</dbReference>
<evidence type="ECO:0000256" key="3">
    <source>
        <dbReference type="ARBA" id="ARBA00043265"/>
    </source>
</evidence>
<evidence type="ECO:0000259" key="5">
    <source>
        <dbReference type="PROSITE" id="PS50835"/>
    </source>
</evidence>
<protein>
    <recommendedName>
        <fullName evidence="5">Ig-like domain-containing protein</fullName>
    </recommendedName>
</protein>
<dbReference type="InterPro" id="IPR007110">
    <property type="entry name" value="Ig-like_dom"/>
</dbReference>
<reference evidence="6 7" key="1">
    <citation type="submission" date="2024-06" db="EMBL/GenBank/DDBJ databases">
        <authorList>
            <person name="Pan Q."/>
            <person name="Wen M."/>
            <person name="Jouanno E."/>
            <person name="Zahm M."/>
            <person name="Klopp C."/>
            <person name="Cabau C."/>
            <person name="Louis A."/>
            <person name="Berthelot C."/>
            <person name="Parey E."/>
            <person name="Roest Crollius H."/>
            <person name="Montfort J."/>
            <person name="Robinson-Rechavi M."/>
            <person name="Bouchez O."/>
            <person name="Lampietro C."/>
            <person name="Lopez Roques C."/>
            <person name="Donnadieu C."/>
            <person name="Postlethwait J."/>
            <person name="Bobe J."/>
            <person name="Verreycken H."/>
            <person name="Guiguen Y."/>
        </authorList>
    </citation>
    <scope>NUCLEOTIDE SEQUENCE [LARGE SCALE GENOMIC DNA]</scope>
    <source>
        <strain evidence="6">Up_M1</strain>
        <tissue evidence="6">Testis</tissue>
    </source>
</reference>
<dbReference type="GO" id="GO:0019814">
    <property type="term" value="C:immunoglobulin complex"/>
    <property type="evidence" value="ECO:0007669"/>
    <property type="project" value="UniProtKB-KW"/>
</dbReference>
<keyword evidence="4" id="KW-0732">Signal</keyword>
<evidence type="ECO:0000313" key="7">
    <source>
        <dbReference type="Proteomes" id="UP001557470"/>
    </source>
</evidence>
<evidence type="ECO:0000256" key="4">
    <source>
        <dbReference type="SAM" id="SignalP"/>
    </source>
</evidence>
<sequence>MFPASLLLLLAVISCVHCGLELTQPSILNIKPGESLVIDCKVSGYSLTDRSNMFGVAWVRQSEGGSPEWITTIYYDADIRSKDSLKQKFSVTRDTSTGTVTLTGKSLQTDDAAVYYCARYHCVQTSPKALQKP</sequence>
<keyword evidence="3" id="KW-1280">Immunoglobulin</keyword>
<comment type="caution">
    <text evidence="6">The sequence shown here is derived from an EMBL/GenBank/DDBJ whole genome shotgun (WGS) entry which is preliminary data.</text>
</comment>
<feature type="domain" description="Ig-like" evidence="5">
    <location>
        <begin position="3"/>
        <end position="133"/>
    </location>
</feature>
<dbReference type="Proteomes" id="UP001557470">
    <property type="component" value="Unassembled WGS sequence"/>
</dbReference>
<organism evidence="6 7">
    <name type="scientific">Umbra pygmaea</name>
    <name type="common">Eastern mudminnow</name>
    <dbReference type="NCBI Taxonomy" id="75934"/>
    <lineage>
        <taxon>Eukaryota</taxon>
        <taxon>Metazoa</taxon>
        <taxon>Chordata</taxon>
        <taxon>Craniata</taxon>
        <taxon>Vertebrata</taxon>
        <taxon>Euteleostomi</taxon>
        <taxon>Actinopterygii</taxon>
        <taxon>Neopterygii</taxon>
        <taxon>Teleostei</taxon>
        <taxon>Protacanthopterygii</taxon>
        <taxon>Esociformes</taxon>
        <taxon>Umbridae</taxon>
        <taxon>Umbra</taxon>
    </lineage>
</organism>
<dbReference type="GO" id="GO:0002250">
    <property type="term" value="P:adaptive immune response"/>
    <property type="evidence" value="ECO:0007669"/>
    <property type="project" value="UniProtKB-KW"/>
</dbReference>
<dbReference type="GO" id="GO:0005576">
    <property type="term" value="C:extracellular region"/>
    <property type="evidence" value="ECO:0007669"/>
    <property type="project" value="UniProtKB-ARBA"/>
</dbReference>
<proteinExistence type="predicted"/>
<dbReference type="Pfam" id="PF07686">
    <property type="entry name" value="V-set"/>
    <property type="match status" value="1"/>
</dbReference>
<dbReference type="InterPro" id="IPR050199">
    <property type="entry name" value="IgHV"/>
</dbReference>
<evidence type="ECO:0000313" key="6">
    <source>
        <dbReference type="EMBL" id="KAL0993206.1"/>
    </source>
</evidence>
<dbReference type="EMBL" id="JAGEUA010000003">
    <property type="protein sequence ID" value="KAL0993206.1"/>
    <property type="molecule type" value="Genomic_DNA"/>
</dbReference>
<dbReference type="InterPro" id="IPR013106">
    <property type="entry name" value="Ig_V-set"/>
</dbReference>
<evidence type="ECO:0000256" key="1">
    <source>
        <dbReference type="ARBA" id="ARBA00022859"/>
    </source>
</evidence>
<dbReference type="SMART" id="SM00406">
    <property type="entry name" value="IGv"/>
    <property type="match status" value="1"/>
</dbReference>
<evidence type="ECO:0000256" key="2">
    <source>
        <dbReference type="ARBA" id="ARBA00023130"/>
    </source>
</evidence>